<dbReference type="EMBL" id="VJMH01007443">
    <property type="protein sequence ID" value="KAF0683179.1"/>
    <property type="molecule type" value="Genomic_DNA"/>
</dbReference>
<dbReference type="EMBL" id="CAADRA010007469">
    <property type="protein sequence ID" value="VFU01379.1"/>
    <property type="molecule type" value="Genomic_DNA"/>
</dbReference>
<feature type="repeat" description="TPR" evidence="7">
    <location>
        <begin position="376"/>
        <end position="409"/>
    </location>
</feature>
<keyword evidence="4" id="KW-0833">Ubl conjugation pathway</keyword>
<feature type="domain" description="Cdc23" evidence="8">
    <location>
        <begin position="58"/>
        <end position="247"/>
    </location>
</feature>
<dbReference type="Pfam" id="PF04049">
    <property type="entry name" value="ANAPC8"/>
    <property type="match status" value="1"/>
</dbReference>
<protein>
    <submittedName>
        <fullName evidence="10">Aste57867_24743 protein</fullName>
    </submittedName>
</protein>
<evidence type="ECO:0000256" key="1">
    <source>
        <dbReference type="ARBA" id="ARBA00022618"/>
    </source>
</evidence>
<name>A0A485LRC5_9STRA</name>
<dbReference type="InterPro" id="IPR007192">
    <property type="entry name" value="APC8"/>
</dbReference>
<dbReference type="Pfam" id="PF13414">
    <property type="entry name" value="TPR_11"/>
    <property type="match status" value="1"/>
</dbReference>
<dbReference type="InterPro" id="IPR011990">
    <property type="entry name" value="TPR-like_helical_dom_sf"/>
</dbReference>
<evidence type="ECO:0000256" key="5">
    <source>
        <dbReference type="ARBA" id="ARBA00022803"/>
    </source>
</evidence>
<dbReference type="GO" id="GO:0045842">
    <property type="term" value="P:positive regulation of mitotic metaphase/anaphase transition"/>
    <property type="evidence" value="ECO:0007669"/>
    <property type="project" value="TreeGrafter"/>
</dbReference>
<evidence type="ECO:0000313" key="11">
    <source>
        <dbReference type="Proteomes" id="UP000332933"/>
    </source>
</evidence>
<keyword evidence="2" id="KW-0677">Repeat</keyword>
<evidence type="ECO:0000313" key="10">
    <source>
        <dbReference type="EMBL" id="VFU01379.1"/>
    </source>
</evidence>
<evidence type="ECO:0000256" key="7">
    <source>
        <dbReference type="PROSITE-ProRule" id="PRU00339"/>
    </source>
</evidence>
<keyword evidence="1" id="KW-0132">Cell division</keyword>
<dbReference type="PANTHER" id="PTHR12558">
    <property type="entry name" value="CELL DIVISION CYCLE 16,23,27"/>
    <property type="match status" value="1"/>
</dbReference>
<evidence type="ECO:0000256" key="3">
    <source>
        <dbReference type="ARBA" id="ARBA00022776"/>
    </source>
</evidence>
<dbReference type="GO" id="GO:0051301">
    <property type="term" value="P:cell division"/>
    <property type="evidence" value="ECO:0007669"/>
    <property type="project" value="UniProtKB-KW"/>
</dbReference>
<reference evidence="10 11" key="1">
    <citation type="submission" date="2019-03" db="EMBL/GenBank/DDBJ databases">
        <authorList>
            <person name="Gaulin E."/>
            <person name="Dumas B."/>
        </authorList>
    </citation>
    <scope>NUCLEOTIDE SEQUENCE [LARGE SCALE GENOMIC DNA]</scope>
    <source>
        <strain evidence="10">CBS 568.67</strain>
    </source>
</reference>
<dbReference type="InterPro" id="IPR019734">
    <property type="entry name" value="TPR_rpt"/>
</dbReference>
<reference evidence="9" key="2">
    <citation type="submission" date="2019-06" db="EMBL/GenBank/DDBJ databases">
        <title>Genomics analysis of Aphanomyces spp. identifies a new class of oomycete effector associated with host adaptation.</title>
        <authorList>
            <person name="Gaulin E."/>
        </authorList>
    </citation>
    <scope>NUCLEOTIDE SEQUENCE</scope>
    <source>
        <strain evidence="9">CBS 578.67</strain>
    </source>
</reference>
<dbReference type="SMART" id="SM00028">
    <property type="entry name" value="TPR"/>
    <property type="match status" value="6"/>
</dbReference>
<dbReference type="SUPFAM" id="SSF48452">
    <property type="entry name" value="TPR-like"/>
    <property type="match status" value="2"/>
</dbReference>
<dbReference type="OrthoDB" id="10262026at2759"/>
<dbReference type="GO" id="GO:0031145">
    <property type="term" value="P:anaphase-promoting complex-dependent catabolic process"/>
    <property type="evidence" value="ECO:0007669"/>
    <property type="project" value="TreeGrafter"/>
</dbReference>
<keyword evidence="11" id="KW-1185">Reference proteome</keyword>
<dbReference type="Gene3D" id="1.25.40.10">
    <property type="entry name" value="Tetratricopeptide repeat domain"/>
    <property type="match status" value="2"/>
</dbReference>
<gene>
    <name evidence="10" type="primary">Aste57867_24743</name>
    <name evidence="9" type="ORF">As57867_024665</name>
    <name evidence="10" type="ORF">ASTE57867_24743</name>
</gene>
<dbReference type="Pfam" id="PF13181">
    <property type="entry name" value="TPR_8"/>
    <property type="match status" value="2"/>
</dbReference>
<keyword evidence="6" id="KW-0131">Cell cycle</keyword>
<feature type="repeat" description="TPR" evidence="7">
    <location>
        <begin position="342"/>
        <end position="375"/>
    </location>
</feature>
<keyword evidence="3" id="KW-0498">Mitosis</keyword>
<dbReference type="Proteomes" id="UP000332933">
    <property type="component" value="Unassembled WGS sequence"/>
</dbReference>
<evidence type="ECO:0000256" key="6">
    <source>
        <dbReference type="ARBA" id="ARBA00023306"/>
    </source>
</evidence>
<sequence>MSDPIEHAAQLAAARDALSIRGLKHAAVFACELYASLPESARENLPLTPEDRAPSDGLLFLAKSYFDLQEYARASHVLAQKESLSDVEFFVMHYARYLAGERRKEQLSLEMKANSGSAQKPTTNPNLKDLMRDLSDADAVGKLDAFGLYLYGVVLKESRVHLTPSGTSPQQIFWRSIARFPWNWSAWLEVSNMKAPILDKSVVCPWMADFFQAHVLLIQSQVPQAIDILERLKSTFPSSGYVVSQLARANYELRDFDGANDLFQQLTAADPYRMELMDLYSDVLYVREDKTALSELAHHVQAVDKYCPETNCVIGNYYALKGQHERAIAYFTRAISLDNECLAAWTLIGHEYIQMKNTNAAIEVYRRALELAQNDYRAWYGLGQAYELLDLYHYSIYYYQKAAAIRPYDARMWVALGGSFEKLGQMNQAKVCYLRAVGNKDAEGIAVFRLAKLYEVSEKDMDKAAEYYRMHWRDRTLRGVTRVDTTDAVQAVLFLGKFCMQRGELPEAMQWCNKLLERDGPEKEEAKAMLHAMRQMEFSTPETRHTGRNYF</sequence>
<feature type="repeat" description="TPR" evidence="7">
    <location>
        <begin position="308"/>
        <end position="341"/>
    </location>
</feature>
<evidence type="ECO:0000256" key="4">
    <source>
        <dbReference type="ARBA" id="ARBA00022786"/>
    </source>
</evidence>
<evidence type="ECO:0000256" key="2">
    <source>
        <dbReference type="ARBA" id="ARBA00022737"/>
    </source>
</evidence>
<dbReference type="Pfam" id="PF13432">
    <property type="entry name" value="TPR_16"/>
    <property type="match status" value="1"/>
</dbReference>
<proteinExistence type="predicted"/>
<accession>A0A485LRC5</accession>
<evidence type="ECO:0000259" key="8">
    <source>
        <dbReference type="Pfam" id="PF04049"/>
    </source>
</evidence>
<dbReference type="PANTHER" id="PTHR12558:SF10">
    <property type="entry name" value="CELL DIVISION CYCLE PROTEIN 23 HOMOLOG"/>
    <property type="match status" value="1"/>
</dbReference>
<keyword evidence="5 7" id="KW-0802">TPR repeat</keyword>
<dbReference type="AlphaFoldDB" id="A0A485LRC5"/>
<evidence type="ECO:0000313" key="9">
    <source>
        <dbReference type="EMBL" id="KAF0683179.1"/>
    </source>
</evidence>
<dbReference type="PROSITE" id="PS50005">
    <property type="entry name" value="TPR"/>
    <property type="match status" value="3"/>
</dbReference>
<dbReference type="GO" id="GO:0016567">
    <property type="term" value="P:protein ubiquitination"/>
    <property type="evidence" value="ECO:0007669"/>
    <property type="project" value="TreeGrafter"/>
</dbReference>
<dbReference type="GO" id="GO:0005680">
    <property type="term" value="C:anaphase-promoting complex"/>
    <property type="evidence" value="ECO:0007669"/>
    <property type="project" value="InterPro"/>
</dbReference>
<organism evidence="10 11">
    <name type="scientific">Aphanomyces stellatus</name>
    <dbReference type="NCBI Taxonomy" id="120398"/>
    <lineage>
        <taxon>Eukaryota</taxon>
        <taxon>Sar</taxon>
        <taxon>Stramenopiles</taxon>
        <taxon>Oomycota</taxon>
        <taxon>Saprolegniomycetes</taxon>
        <taxon>Saprolegniales</taxon>
        <taxon>Verrucalvaceae</taxon>
        <taxon>Aphanomyces</taxon>
    </lineage>
</organism>